<evidence type="ECO:0000313" key="2">
    <source>
        <dbReference type="Proteomes" id="UP000005239"/>
    </source>
</evidence>
<dbReference type="Proteomes" id="UP000005239">
    <property type="component" value="Unassembled WGS sequence"/>
</dbReference>
<proteinExistence type="predicted"/>
<evidence type="ECO:0000313" key="1">
    <source>
        <dbReference type="EnsemblMetazoa" id="PPA43193.1"/>
    </source>
</evidence>
<accession>A0A2A6CE85</accession>
<organism evidence="1 2">
    <name type="scientific">Pristionchus pacificus</name>
    <name type="common">Parasitic nematode worm</name>
    <dbReference type="NCBI Taxonomy" id="54126"/>
    <lineage>
        <taxon>Eukaryota</taxon>
        <taxon>Metazoa</taxon>
        <taxon>Ecdysozoa</taxon>
        <taxon>Nematoda</taxon>
        <taxon>Chromadorea</taxon>
        <taxon>Rhabditida</taxon>
        <taxon>Rhabditina</taxon>
        <taxon>Diplogasteromorpha</taxon>
        <taxon>Diplogasteroidea</taxon>
        <taxon>Neodiplogasteridae</taxon>
        <taxon>Pristionchus</taxon>
    </lineage>
</organism>
<name>A0A2A6CE85_PRIPA</name>
<sequence>MSNQLTITVPFEAARRETIIVMHPLSYPQDQQGVATLVMHTGQMLAIGRRRWQQLHRALLLKIWQDVELDGGPGRKETMIREVRAADERRSRDWDDQLEF</sequence>
<keyword evidence="2" id="KW-1185">Reference proteome</keyword>
<protein>
    <submittedName>
        <fullName evidence="1">Uncharacterized protein</fullName>
    </submittedName>
</protein>
<reference evidence="1" key="2">
    <citation type="submission" date="2022-06" db="UniProtKB">
        <authorList>
            <consortium name="EnsemblMetazoa"/>
        </authorList>
    </citation>
    <scope>IDENTIFICATION</scope>
    <source>
        <strain evidence="1">PS312</strain>
    </source>
</reference>
<dbReference type="EnsemblMetazoa" id="PPA43193.1">
    <property type="protein sequence ID" value="PPA43193.1"/>
    <property type="gene ID" value="WBGene00281562"/>
</dbReference>
<accession>A0A8R1UXL0</accession>
<dbReference type="AlphaFoldDB" id="A0A2A6CE85"/>
<gene>
    <name evidence="1" type="primary">WBGene00281562</name>
</gene>
<reference evidence="2" key="1">
    <citation type="journal article" date="2008" name="Nat. Genet.">
        <title>The Pristionchus pacificus genome provides a unique perspective on nematode lifestyle and parasitism.</title>
        <authorList>
            <person name="Dieterich C."/>
            <person name="Clifton S.W."/>
            <person name="Schuster L.N."/>
            <person name="Chinwalla A."/>
            <person name="Delehaunty K."/>
            <person name="Dinkelacker I."/>
            <person name="Fulton L."/>
            <person name="Fulton R."/>
            <person name="Godfrey J."/>
            <person name="Minx P."/>
            <person name="Mitreva M."/>
            <person name="Roeseler W."/>
            <person name="Tian H."/>
            <person name="Witte H."/>
            <person name="Yang S.P."/>
            <person name="Wilson R.K."/>
            <person name="Sommer R.J."/>
        </authorList>
    </citation>
    <scope>NUCLEOTIDE SEQUENCE [LARGE SCALE GENOMIC DNA]</scope>
    <source>
        <strain evidence="2">PS312</strain>
    </source>
</reference>